<sequence length="79" mass="8772">MSEAHLVLVGEADGTRYKVTVRSGTALKGVFMDGTKWETPSLPTIRTLDGQSVAYLGERRFQLVETGEILVPEADYKRE</sequence>
<keyword evidence="2" id="KW-1185">Reference proteome</keyword>
<proteinExistence type="predicted"/>
<dbReference type="EMBL" id="CP060719">
    <property type="protein sequence ID" value="QNN70356.1"/>
    <property type="molecule type" value="Genomic_DNA"/>
</dbReference>
<protein>
    <submittedName>
        <fullName evidence="1">Uncharacterized protein</fullName>
    </submittedName>
</protein>
<gene>
    <name evidence="1" type="ORF">H9L16_01580</name>
</gene>
<dbReference type="KEGG" id="tcn:H9L16_01580"/>
<dbReference type="AlphaFoldDB" id="A0A7G9SR81"/>
<name>A0A7G9SR81_9GAMM</name>
<dbReference type="RefSeq" id="WP_187552872.1">
    <property type="nucleotide sequence ID" value="NZ_BMZL01000001.1"/>
</dbReference>
<organism evidence="1 2">
    <name type="scientific">Thermomonas carbonis</name>
    <dbReference type="NCBI Taxonomy" id="1463158"/>
    <lineage>
        <taxon>Bacteria</taxon>
        <taxon>Pseudomonadati</taxon>
        <taxon>Pseudomonadota</taxon>
        <taxon>Gammaproteobacteria</taxon>
        <taxon>Lysobacterales</taxon>
        <taxon>Lysobacteraceae</taxon>
        <taxon>Thermomonas</taxon>
    </lineage>
</organism>
<evidence type="ECO:0000313" key="2">
    <source>
        <dbReference type="Proteomes" id="UP000515804"/>
    </source>
</evidence>
<dbReference type="Proteomes" id="UP000515804">
    <property type="component" value="Chromosome"/>
</dbReference>
<reference evidence="1 2" key="1">
    <citation type="submission" date="2020-08" db="EMBL/GenBank/DDBJ databases">
        <title>Genome sequence of Thermomonas carbonis KCTC 42013T.</title>
        <authorList>
            <person name="Hyun D.-W."/>
            <person name="Bae J.-W."/>
        </authorList>
    </citation>
    <scope>NUCLEOTIDE SEQUENCE [LARGE SCALE GENOMIC DNA]</scope>
    <source>
        <strain evidence="1 2">KCTC 42013</strain>
    </source>
</reference>
<accession>A0A7G9SR81</accession>
<evidence type="ECO:0000313" key="1">
    <source>
        <dbReference type="EMBL" id="QNN70356.1"/>
    </source>
</evidence>